<evidence type="ECO:0000313" key="2">
    <source>
        <dbReference type="EMBL" id="SDT27127.1"/>
    </source>
</evidence>
<proteinExistence type="predicted"/>
<dbReference type="SUPFAM" id="SSF51735">
    <property type="entry name" value="NAD(P)-binding Rossmann-fold domains"/>
    <property type="match status" value="1"/>
</dbReference>
<keyword evidence="3" id="KW-1185">Reference proteome</keyword>
<dbReference type="RefSeq" id="WP_146689287.1">
    <property type="nucleotide sequence ID" value="NZ_LT629750.1"/>
</dbReference>
<dbReference type="CDD" id="cd05262">
    <property type="entry name" value="SDR_a7"/>
    <property type="match status" value="1"/>
</dbReference>
<dbReference type="PANTHER" id="PTHR48079:SF6">
    <property type="entry name" value="NAD(P)-BINDING DOMAIN-CONTAINING PROTEIN-RELATED"/>
    <property type="match status" value="1"/>
</dbReference>
<dbReference type="GO" id="GO:0005737">
    <property type="term" value="C:cytoplasm"/>
    <property type="evidence" value="ECO:0007669"/>
    <property type="project" value="TreeGrafter"/>
</dbReference>
<dbReference type="InterPro" id="IPR016040">
    <property type="entry name" value="NAD(P)-bd_dom"/>
</dbReference>
<dbReference type="Pfam" id="PF13460">
    <property type="entry name" value="NAD_binding_10"/>
    <property type="match status" value="1"/>
</dbReference>
<dbReference type="Gene3D" id="3.40.50.720">
    <property type="entry name" value="NAD(P)-binding Rossmann-like Domain"/>
    <property type="match status" value="1"/>
</dbReference>
<protein>
    <submittedName>
        <fullName evidence="2">Nucleoside-diphosphate-sugar epimerase</fullName>
    </submittedName>
</protein>
<feature type="domain" description="NAD(P)-binding" evidence="1">
    <location>
        <begin position="7"/>
        <end position="112"/>
    </location>
</feature>
<dbReference type="Proteomes" id="UP000243904">
    <property type="component" value="Chromosome I"/>
</dbReference>
<organism evidence="2 3">
    <name type="scientific">Bradyrhizobium canariense</name>
    <dbReference type="NCBI Taxonomy" id="255045"/>
    <lineage>
        <taxon>Bacteria</taxon>
        <taxon>Pseudomonadati</taxon>
        <taxon>Pseudomonadota</taxon>
        <taxon>Alphaproteobacteria</taxon>
        <taxon>Hyphomicrobiales</taxon>
        <taxon>Nitrobacteraceae</taxon>
        <taxon>Bradyrhizobium</taxon>
    </lineage>
</organism>
<dbReference type="AlphaFoldDB" id="A0A1H1Z0K1"/>
<dbReference type="InterPro" id="IPR051783">
    <property type="entry name" value="NAD(P)-dependent_oxidoreduct"/>
</dbReference>
<name>A0A1H1Z0K1_9BRAD</name>
<dbReference type="PANTHER" id="PTHR48079">
    <property type="entry name" value="PROTEIN YEEZ"/>
    <property type="match status" value="1"/>
</dbReference>
<dbReference type="GO" id="GO:0004029">
    <property type="term" value="F:aldehyde dehydrogenase (NAD+) activity"/>
    <property type="evidence" value="ECO:0007669"/>
    <property type="project" value="TreeGrafter"/>
</dbReference>
<sequence length="298" mass="31419">MRVFVTGATGWVGSAIVKDLIAAGHQVLGLARSDAGVEALTAAGAEVHRGTLEDLDSLKSGVSQSDGVIHTAFNHDFSKFAENGADEQRAIEAIGDALEGSDRPLIVTSGIALLAPGGVATEQSPRRPVSDSLPRNPEGAIAALTARGIRAAAVRLPPSVHGHGDHGFVPRVIALAREKGVSPYVGEGLNRWPAVHRLDAARVFRLVLERGAEGGPFHAVADEGVPFKEIAEVIGRRLNIPVVSQSPEQAAEHFGWFARFTGIDCPASSERTRSLLGWQPEQPGLIADLDHPAYFAAQ</sequence>
<evidence type="ECO:0000313" key="3">
    <source>
        <dbReference type="Proteomes" id="UP000243904"/>
    </source>
</evidence>
<gene>
    <name evidence="2" type="ORF">SAMN05444158_5126</name>
</gene>
<dbReference type="EMBL" id="LT629750">
    <property type="protein sequence ID" value="SDT27127.1"/>
    <property type="molecule type" value="Genomic_DNA"/>
</dbReference>
<reference evidence="3" key="1">
    <citation type="submission" date="2016-10" db="EMBL/GenBank/DDBJ databases">
        <authorList>
            <person name="Varghese N."/>
            <person name="Submissions S."/>
        </authorList>
    </citation>
    <scope>NUCLEOTIDE SEQUENCE [LARGE SCALE GENOMIC DNA]</scope>
    <source>
        <strain evidence="3">GAS369</strain>
    </source>
</reference>
<accession>A0A1H1Z0K1</accession>
<dbReference type="InterPro" id="IPR036291">
    <property type="entry name" value="NAD(P)-bd_dom_sf"/>
</dbReference>
<evidence type="ECO:0000259" key="1">
    <source>
        <dbReference type="Pfam" id="PF13460"/>
    </source>
</evidence>